<organism evidence="2 3">
    <name type="scientific">Chara braunii</name>
    <name type="common">Braun's stonewort</name>
    <dbReference type="NCBI Taxonomy" id="69332"/>
    <lineage>
        <taxon>Eukaryota</taxon>
        <taxon>Viridiplantae</taxon>
        <taxon>Streptophyta</taxon>
        <taxon>Charophyceae</taxon>
        <taxon>Charales</taxon>
        <taxon>Characeae</taxon>
        <taxon>Chara</taxon>
    </lineage>
</organism>
<dbReference type="STRING" id="69332.A0A388K5R8"/>
<protein>
    <submittedName>
        <fullName evidence="2">Uncharacterized protein</fullName>
    </submittedName>
</protein>
<evidence type="ECO:0000313" key="3">
    <source>
        <dbReference type="Proteomes" id="UP000265515"/>
    </source>
</evidence>
<feature type="region of interest" description="Disordered" evidence="1">
    <location>
        <begin position="476"/>
        <end position="539"/>
    </location>
</feature>
<reference evidence="2 3" key="1">
    <citation type="journal article" date="2018" name="Cell">
        <title>The Chara Genome: Secondary Complexity and Implications for Plant Terrestrialization.</title>
        <authorList>
            <person name="Nishiyama T."/>
            <person name="Sakayama H."/>
            <person name="Vries J.D."/>
            <person name="Buschmann H."/>
            <person name="Saint-Marcoux D."/>
            <person name="Ullrich K.K."/>
            <person name="Haas F.B."/>
            <person name="Vanderstraeten L."/>
            <person name="Becker D."/>
            <person name="Lang D."/>
            <person name="Vosolsobe S."/>
            <person name="Rombauts S."/>
            <person name="Wilhelmsson P.K.I."/>
            <person name="Janitza P."/>
            <person name="Kern R."/>
            <person name="Heyl A."/>
            <person name="Rumpler F."/>
            <person name="Villalobos L.I.A.C."/>
            <person name="Clay J.M."/>
            <person name="Skokan R."/>
            <person name="Toyoda A."/>
            <person name="Suzuki Y."/>
            <person name="Kagoshima H."/>
            <person name="Schijlen E."/>
            <person name="Tajeshwar N."/>
            <person name="Catarino B."/>
            <person name="Hetherington A.J."/>
            <person name="Saltykova A."/>
            <person name="Bonnot C."/>
            <person name="Breuninger H."/>
            <person name="Symeonidi A."/>
            <person name="Radhakrishnan G.V."/>
            <person name="Van Nieuwerburgh F."/>
            <person name="Deforce D."/>
            <person name="Chang C."/>
            <person name="Karol K.G."/>
            <person name="Hedrich R."/>
            <person name="Ulvskov P."/>
            <person name="Glockner G."/>
            <person name="Delwiche C.F."/>
            <person name="Petrasek J."/>
            <person name="Van de Peer Y."/>
            <person name="Friml J."/>
            <person name="Beilby M."/>
            <person name="Dolan L."/>
            <person name="Kohara Y."/>
            <person name="Sugano S."/>
            <person name="Fujiyama A."/>
            <person name="Delaux P.-M."/>
            <person name="Quint M."/>
            <person name="TheiBen G."/>
            <person name="Hagemann M."/>
            <person name="Harholt J."/>
            <person name="Dunand C."/>
            <person name="Zachgo S."/>
            <person name="Langdale J."/>
            <person name="Maumus F."/>
            <person name="Straeten D.V.D."/>
            <person name="Gould S.B."/>
            <person name="Rensing S.A."/>
        </authorList>
    </citation>
    <scope>NUCLEOTIDE SEQUENCE [LARGE SCALE GENOMIC DNA]</scope>
    <source>
        <strain evidence="2 3">S276</strain>
    </source>
</reference>
<dbReference type="AlphaFoldDB" id="A0A388K5R8"/>
<feature type="region of interest" description="Disordered" evidence="1">
    <location>
        <begin position="1"/>
        <end position="56"/>
    </location>
</feature>
<feature type="compositionally biased region" description="Polar residues" evidence="1">
    <location>
        <begin position="353"/>
        <end position="362"/>
    </location>
</feature>
<gene>
    <name evidence="2" type="ORF">CBR_g50763</name>
</gene>
<feature type="region of interest" description="Disordered" evidence="1">
    <location>
        <begin position="916"/>
        <end position="936"/>
    </location>
</feature>
<feature type="compositionally biased region" description="Basic and acidic residues" evidence="1">
    <location>
        <begin position="421"/>
        <end position="439"/>
    </location>
</feature>
<feature type="compositionally biased region" description="Polar residues" evidence="1">
    <location>
        <begin position="167"/>
        <end position="182"/>
    </location>
</feature>
<evidence type="ECO:0000313" key="2">
    <source>
        <dbReference type="EMBL" id="GBG65402.1"/>
    </source>
</evidence>
<feature type="compositionally biased region" description="Gly residues" evidence="1">
    <location>
        <begin position="297"/>
        <end position="307"/>
    </location>
</feature>
<feature type="region of interest" description="Disordered" evidence="1">
    <location>
        <begin position="557"/>
        <end position="603"/>
    </location>
</feature>
<proteinExistence type="predicted"/>
<evidence type="ECO:0000256" key="1">
    <source>
        <dbReference type="SAM" id="MobiDB-lite"/>
    </source>
</evidence>
<comment type="caution">
    <text evidence="2">The sequence shown here is derived from an EMBL/GenBank/DDBJ whole genome shotgun (WGS) entry which is preliminary data.</text>
</comment>
<keyword evidence="3" id="KW-1185">Reference proteome</keyword>
<feature type="region of interest" description="Disordered" evidence="1">
    <location>
        <begin position="160"/>
        <end position="227"/>
    </location>
</feature>
<dbReference type="Gramene" id="GBG65402">
    <property type="protein sequence ID" value="GBG65402"/>
    <property type="gene ID" value="CBR_g50763"/>
</dbReference>
<feature type="compositionally biased region" description="Basic residues" evidence="1">
    <location>
        <begin position="282"/>
        <end position="292"/>
    </location>
</feature>
<feature type="region of interest" description="Disordered" evidence="1">
    <location>
        <begin position="263"/>
        <end position="311"/>
    </location>
</feature>
<sequence>MAGMQACTGVGAGQGGRRPPSAEPSRRYGPSLYRHLESWETPLPPSDEDPETEELPTLPLACGSTQLLSQTVRACGSASNEGGEVTSLLHQGVGDDDDGGLDLRFGLCSGGAREASRMFIIDADPSPRGVQQSGSQHTEHSGHRPLLVHRYWRCRAIGSRPAAGRQHGSSAPSADRLTSTCPARNRVAVGSLRISGARPSMPKSTTPTQPDLRDDGTCRPSMRPAPTVENITRGVSNMWAHSNGGDDNGGGGDDADERFREDVEAGDDDDDISIRPLGKTGGRGRGRSRGAVHGRSVGRGGRGGVSDDGGKSAMYWSPRHISWETYFRETYFSPGWPHFPLIRSHYQARLQRSPRNMSTRGNTRGKKRDVVPDDSQGQGRGRRQAPKAKRVRSEDASARMPLRGAQGWAAPVEGDYDEEFTTEKEQAEATTSEVRESGRQRSFHHTASKRMLTPPPKAQQLCGRKTRTKKVVVVDLGGEDDEPLDRRRMRTRTTATPPPAVTARAAVNERPVSGRLPATPSQPRQRNEGGDGGSVQHSSGGEVVADAHAIGAEAAGAAGAGGSGTVAPTATAREEAAVVATAREEARGEKKGDREAGEPGSSRVRRGVMTKYLIDRVVLWVNDKALWTTGEGQRLYNIVHDTREYFVAIASGLPPPTVPRSVVLPKSSTRVGRIVDQSQLQQAISRAVAVENVALRILHGWVFKSGNRPRGYHVVFQYSLESFATDIARAMWYGEEWCDAVSPAVCAHTIDLSMDLPLWFAGANIEDKPDDDDMAAHQESTVICVTHAFHAAVQMGALIDGEFISHDRLCPVADCFRLLLAACMWIMRMTRDDPRNHYEAFYFVNLVAKPTLVAVMHRSFDHRRSIVRAAKIVTERLGKANATFGQYPDYIPQWAPCGIGFRHNASITGPEDAKKLDWLGSGPLNDDNNNEGKDDA</sequence>
<name>A0A388K5R8_CHABU</name>
<feature type="compositionally biased region" description="Basic residues" evidence="1">
    <location>
        <begin position="380"/>
        <end position="390"/>
    </location>
</feature>
<feature type="region of interest" description="Disordered" evidence="1">
    <location>
        <begin position="351"/>
        <end position="464"/>
    </location>
</feature>
<dbReference type="Proteomes" id="UP000265515">
    <property type="component" value="Unassembled WGS sequence"/>
</dbReference>
<feature type="compositionally biased region" description="Basic and acidic residues" evidence="1">
    <location>
        <begin position="572"/>
        <end position="597"/>
    </location>
</feature>
<accession>A0A388K5R8</accession>
<dbReference type="EMBL" id="BFEA01000061">
    <property type="protein sequence ID" value="GBG65402.1"/>
    <property type="molecule type" value="Genomic_DNA"/>
</dbReference>